<organism evidence="5 6">
    <name type="scientific">Paenibacillus soyae</name>
    <dbReference type="NCBI Taxonomy" id="2969249"/>
    <lineage>
        <taxon>Bacteria</taxon>
        <taxon>Bacillati</taxon>
        <taxon>Bacillota</taxon>
        <taxon>Bacilli</taxon>
        <taxon>Bacillales</taxon>
        <taxon>Paenibacillaceae</taxon>
        <taxon>Paenibacillus</taxon>
    </lineage>
</organism>
<dbReference type="Pfam" id="PF12706">
    <property type="entry name" value="Lactamase_B_2"/>
    <property type="match status" value="1"/>
</dbReference>
<dbReference type="InterPro" id="IPR036866">
    <property type="entry name" value="RibonucZ/Hydroxyglut_hydro"/>
</dbReference>
<evidence type="ECO:0000259" key="4">
    <source>
        <dbReference type="Pfam" id="PF12706"/>
    </source>
</evidence>
<proteinExistence type="predicted"/>
<sequence>MTTKLTFRGTGDSQGVPRVYCDCRICDEARSSEGINRRLRSALQIDMPDAGVTWIDCGPDWGRQMEAAGLRTIDRMLITHAHFDHIGGLPEWYDVCRWSKTRGIAYSPSEVIEEIRSRFPWLTSMIDFRPFDEPILIGAWRVRAWRVNHGKNGYSYAFRFDHSVSGYSWVYCSDAIDLTEEQQEPLRGADLLILGTSFFKEPFPRETRSLYDVHEALELFEQWKPKQAFLTHMSHDIDIAKDGYLPSHVHYSKTGMTIEINE</sequence>
<comment type="caution">
    <text evidence="5">The sequence shown here is derived from an EMBL/GenBank/DDBJ whole genome shotgun (WGS) entry which is preliminary data.</text>
</comment>
<name>A0A9X2MJB2_9BACL</name>
<dbReference type="EMBL" id="JANIPJ010000002">
    <property type="protein sequence ID" value="MCR2802873.1"/>
    <property type="molecule type" value="Genomic_DNA"/>
</dbReference>
<accession>A0A9X2MJB2</accession>
<evidence type="ECO:0000256" key="3">
    <source>
        <dbReference type="ARBA" id="ARBA00048505"/>
    </source>
</evidence>
<gene>
    <name evidence="5" type="ORF">NQZ67_03170</name>
</gene>
<dbReference type="AlphaFoldDB" id="A0A9X2MJB2"/>
<evidence type="ECO:0000256" key="2">
    <source>
        <dbReference type="ARBA" id="ARBA00034301"/>
    </source>
</evidence>
<comment type="catalytic activity">
    <reaction evidence="1">
        <text>3',5'-cyclic CMP + H2O = CMP + H(+)</text>
        <dbReference type="Rhea" id="RHEA:72675"/>
        <dbReference type="ChEBI" id="CHEBI:15377"/>
        <dbReference type="ChEBI" id="CHEBI:15378"/>
        <dbReference type="ChEBI" id="CHEBI:58003"/>
        <dbReference type="ChEBI" id="CHEBI:60377"/>
    </reaction>
    <physiologicalReaction direction="left-to-right" evidence="1">
        <dbReference type="Rhea" id="RHEA:72676"/>
    </physiologicalReaction>
</comment>
<protein>
    <submittedName>
        <fullName evidence="5">MBL fold metallo-hydrolase</fullName>
    </submittedName>
</protein>
<keyword evidence="6" id="KW-1185">Reference proteome</keyword>
<feature type="domain" description="Metallo-beta-lactamase" evidence="4">
    <location>
        <begin position="55"/>
        <end position="233"/>
    </location>
</feature>
<dbReference type="PANTHER" id="PTHR42663">
    <property type="entry name" value="HYDROLASE C777.06C-RELATED-RELATED"/>
    <property type="match status" value="1"/>
</dbReference>
<evidence type="ECO:0000313" key="5">
    <source>
        <dbReference type="EMBL" id="MCR2802873.1"/>
    </source>
</evidence>
<dbReference type="Gene3D" id="3.60.15.10">
    <property type="entry name" value="Ribonuclease Z/Hydroxyacylglutathione hydrolase-like"/>
    <property type="match status" value="1"/>
</dbReference>
<dbReference type="RefSeq" id="WP_257442698.1">
    <property type="nucleotide sequence ID" value="NZ_JANIPJ010000002.1"/>
</dbReference>
<dbReference type="PANTHER" id="PTHR42663:SF6">
    <property type="entry name" value="HYDROLASE C777.06C-RELATED"/>
    <property type="match status" value="1"/>
</dbReference>
<evidence type="ECO:0000313" key="6">
    <source>
        <dbReference type="Proteomes" id="UP001141950"/>
    </source>
</evidence>
<evidence type="ECO:0000256" key="1">
    <source>
        <dbReference type="ARBA" id="ARBA00034221"/>
    </source>
</evidence>
<reference evidence="5" key="1">
    <citation type="submission" date="2022-08" db="EMBL/GenBank/DDBJ databases">
        <title>The genomic sequence of strain Paenibacillus sp. SCIV0701.</title>
        <authorList>
            <person name="Zhao H."/>
        </authorList>
    </citation>
    <scope>NUCLEOTIDE SEQUENCE</scope>
    <source>
        <strain evidence="5">SCIV0701</strain>
    </source>
</reference>
<dbReference type="SUPFAM" id="SSF56281">
    <property type="entry name" value="Metallo-hydrolase/oxidoreductase"/>
    <property type="match status" value="1"/>
</dbReference>
<dbReference type="Proteomes" id="UP001141950">
    <property type="component" value="Unassembled WGS sequence"/>
</dbReference>
<comment type="function">
    <text evidence="2">Counteracts the endogenous Pycsar antiviral defense system. Phosphodiesterase that enables metal-dependent hydrolysis of host cyclic nucleotide Pycsar defense signals such as cCMP and cUMP.</text>
</comment>
<dbReference type="CDD" id="cd16279">
    <property type="entry name" value="metallo-hydrolase-like_MBL-fold"/>
    <property type="match status" value="1"/>
</dbReference>
<dbReference type="InterPro" id="IPR001279">
    <property type="entry name" value="Metallo-B-lactamas"/>
</dbReference>
<comment type="catalytic activity">
    <reaction evidence="3">
        <text>3',5'-cyclic UMP + H2O = UMP + H(+)</text>
        <dbReference type="Rhea" id="RHEA:70575"/>
        <dbReference type="ChEBI" id="CHEBI:15377"/>
        <dbReference type="ChEBI" id="CHEBI:15378"/>
        <dbReference type="ChEBI" id="CHEBI:57865"/>
        <dbReference type="ChEBI" id="CHEBI:184387"/>
    </reaction>
    <physiologicalReaction direction="left-to-right" evidence="3">
        <dbReference type="Rhea" id="RHEA:70576"/>
    </physiologicalReaction>
</comment>